<sequence>MPSLPFLEFAFALVYLPIWECQNWHSTINATL</sequence>
<keyword evidence="2" id="KW-1185">Reference proteome</keyword>
<dbReference type="AlphaFoldDB" id="A0A4U6VM23"/>
<organism evidence="1 2">
    <name type="scientific">Setaria viridis</name>
    <name type="common">Green bristlegrass</name>
    <name type="synonym">Setaria italica subsp. viridis</name>
    <dbReference type="NCBI Taxonomy" id="4556"/>
    <lineage>
        <taxon>Eukaryota</taxon>
        <taxon>Viridiplantae</taxon>
        <taxon>Streptophyta</taxon>
        <taxon>Embryophyta</taxon>
        <taxon>Tracheophyta</taxon>
        <taxon>Spermatophyta</taxon>
        <taxon>Magnoliopsida</taxon>
        <taxon>Liliopsida</taxon>
        <taxon>Poales</taxon>
        <taxon>Poaceae</taxon>
        <taxon>PACMAD clade</taxon>
        <taxon>Panicoideae</taxon>
        <taxon>Panicodae</taxon>
        <taxon>Paniceae</taxon>
        <taxon>Cenchrinae</taxon>
        <taxon>Setaria</taxon>
    </lineage>
</organism>
<reference evidence="1" key="1">
    <citation type="submission" date="2019-03" db="EMBL/GenBank/DDBJ databases">
        <title>WGS assembly of Setaria viridis.</title>
        <authorList>
            <person name="Huang P."/>
            <person name="Jenkins J."/>
            <person name="Grimwood J."/>
            <person name="Barry K."/>
            <person name="Healey A."/>
            <person name="Mamidi S."/>
            <person name="Sreedasyam A."/>
            <person name="Shu S."/>
            <person name="Feldman M."/>
            <person name="Wu J."/>
            <person name="Yu Y."/>
            <person name="Chen C."/>
            <person name="Johnson J."/>
            <person name="Rokhsar D."/>
            <person name="Baxter I."/>
            <person name="Schmutz J."/>
            <person name="Brutnell T."/>
            <person name="Kellogg E."/>
        </authorList>
    </citation>
    <scope>NUCLEOTIDE SEQUENCE [LARGE SCALE GENOMIC DNA]</scope>
</reference>
<protein>
    <submittedName>
        <fullName evidence="1">Uncharacterized protein</fullName>
    </submittedName>
</protein>
<dbReference type="Gramene" id="TKW30771">
    <property type="protein sequence ID" value="TKW30771"/>
    <property type="gene ID" value="SEVIR_2G060150v2"/>
</dbReference>
<accession>A0A4U6VM23</accession>
<evidence type="ECO:0000313" key="2">
    <source>
        <dbReference type="Proteomes" id="UP000298652"/>
    </source>
</evidence>
<evidence type="ECO:0000313" key="1">
    <source>
        <dbReference type="EMBL" id="TKW30771.1"/>
    </source>
</evidence>
<dbReference type="Proteomes" id="UP000298652">
    <property type="component" value="Chromosome 2"/>
</dbReference>
<gene>
    <name evidence="1" type="ORF">SEVIR_2G060150v2</name>
</gene>
<dbReference type="EMBL" id="CM016553">
    <property type="protein sequence ID" value="TKW30771.1"/>
    <property type="molecule type" value="Genomic_DNA"/>
</dbReference>
<name>A0A4U6VM23_SETVI</name>
<proteinExistence type="predicted"/>